<protein>
    <submittedName>
        <fullName evidence="2">Uncharacterized protein</fullName>
    </submittedName>
</protein>
<feature type="compositionally biased region" description="Pro residues" evidence="1">
    <location>
        <begin position="385"/>
        <end position="403"/>
    </location>
</feature>
<comment type="caution">
    <text evidence="2">The sequence shown here is derived from an EMBL/GenBank/DDBJ whole genome shotgun (WGS) entry which is preliminary data.</text>
</comment>
<feature type="compositionally biased region" description="Basic and acidic residues" evidence="1">
    <location>
        <begin position="80"/>
        <end position="118"/>
    </location>
</feature>
<feature type="region of interest" description="Disordered" evidence="1">
    <location>
        <begin position="640"/>
        <end position="672"/>
    </location>
</feature>
<feature type="region of interest" description="Disordered" evidence="1">
    <location>
        <begin position="855"/>
        <end position="889"/>
    </location>
</feature>
<feature type="compositionally biased region" description="Low complexity" evidence="1">
    <location>
        <begin position="659"/>
        <end position="672"/>
    </location>
</feature>
<feature type="compositionally biased region" description="Polar residues" evidence="1">
    <location>
        <begin position="873"/>
        <end position="886"/>
    </location>
</feature>
<feature type="compositionally biased region" description="Basic and acidic residues" evidence="1">
    <location>
        <begin position="57"/>
        <end position="73"/>
    </location>
</feature>
<dbReference type="AlphaFoldDB" id="A0AAN4Z907"/>
<dbReference type="Proteomes" id="UP001328107">
    <property type="component" value="Unassembled WGS sequence"/>
</dbReference>
<feature type="compositionally biased region" description="Basic and acidic residues" evidence="1">
    <location>
        <begin position="146"/>
        <end position="179"/>
    </location>
</feature>
<sequence length="983" mass="111551">EGKRKHERVFEKKEENVVVRRVNGEEKKEETIQLQLPKSPSLRKQYSMESHTRRKRGADLSEVNKELDEIEKALKRHERRREEEGEKEERHTGVHELASELEMIEKMKRKSTKEIKEEDLMEEEESEEEEEEKATSSYKKSQTTIEELKSLEDSVQVDHEQMKKHPEGELRLNKGERPKLFSHGRTRTKEFRGVDPEDYEYDAQIADSFFLPASDNELEELYHARLRAAELAPVSPTAAPLKRRRHRKRREEEGEEGEGKKRTKRRRTTTETPTTRSPSRSRRPATIIPNFHPKEASPDSASLASLPSMNSEEETTTLRARPLRRNRHIQEPVTTTETPDTTTRRTGRPPRVLPKKDSPFSLPNGDNRFFYARDASSQVVTRAPPQSPPTLTPLTPIPVTPPTISPTMSIDELAVLPREALLAELERLSDQLTDRLGEEESVSLPPMEEEIVDEEDRELRDAIEEGEKNRKDNDPFQFLSKRVTTTTIIPPTTTQKSDLFSFALPSSKKGERLAVEDLVVSDAVNEASIGQELDQILADVGVGDNSIGTRKRAIEAIMDFKKKKNGVSRAKASQPTSCTEDKTQIPKDDYELVSQLQAVNMKHPLAKEGKFSLFATNKKSYFILPDGRVLVVNEKSKLARTTSGEDLHLDEESYEEPTPDYTPEASTTTTASITTTVSLKRRTTTIGEEGRKKKRVRTTTTPFPIEASDYEENEESATISIRPKISPVPPPMPVMKEVVIPWRTTTPVRSTTPLPISTTTRRVFIHDGGIEPSQISVFATPRTPPKSTIVEHKDEEKKHFPARTLENSLSTREEEMSREDLIKYLESIDLAKTFGGKSLDGDIPHDDKFEEAVAKTADDDYSEDVEYEDSVTEQKNPAASPQNNADPKSVDDIDLRKWFTIGKDNAAARRKKGDGMAESILEAASEVPDEEMAEDEFLADESVNLFPDDFVRVLRSVAGGEKVPMRMLRRLGLRLRAARLRRR</sequence>
<feature type="region of interest" description="Disordered" evidence="1">
    <location>
        <begin position="30"/>
        <end position="195"/>
    </location>
</feature>
<feature type="compositionally biased region" description="Polar residues" evidence="1">
    <location>
        <begin position="32"/>
        <end position="49"/>
    </location>
</feature>
<evidence type="ECO:0000313" key="2">
    <source>
        <dbReference type="EMBL" id="GMR36346.1"/>
    </source>
</evidence>
<reference evidence="3" key="1">
    <citation type="submission" date="2022-10" db="EMBL/GenBank/DDBJ databases">
        <title>Genome assembly of Pristionchus species.</title>
        <authorList>
            <person name="Yoshida K."/>
            <person name="Sommer R.J."/>
        </authorList>
    </citation>
    <scope>NUCLEOTIDE SEQUENCE [LARGE SCALE GENOMIC DNA]</scope>
    <source>
        <strain evidence="3">RS5460</strain>
    </source>
</reference>
<feature type="compositionally biased region" description="Low complexity" evidence="1">
    <location>
        <begin position="298"/>
        <end position="308"/>
    </location>
</feature>
<feature type="compositionally biased region" description="Acidic residues" evidence="1">
    <location>
        <begin position="859"/>
        <end position="871"/>
    </location>
</feature>
<feature type="region of interest" description="Disordered" evidence="1">
    <location>
        <begin position="227"/>
        <end position="403"/>
    </location>
</feature>
<dbReference type="EMBL" id="BTRK01000002">
    <property type="protein sequence ID" value="GMR36346.1"/>
    <property type="molecule type" value="Genomic_DNA"/>
</dbReference>
<keyword evidence="3" id="KW-1185">Reference proteome</keyword>
<accession>A0AAN4Z907</accession>
<gene>
    <name evidence="2" type="ORF">PMAYCL1PPCAC_06541</name>
</gene>
<feature type="non-terminal residue" evidence="2">
    <location>
        <position position="1"/>
    </location>
</feature>
<feature type="compositionally biased region" description="Acidic residues" evidence="1">
    <location>
        <begin position="119"/>
        <end position="132"/>
    </location>
</feature>
<name>A0AAN4Z907_9BILA</name>
<feature type="compositionally biased region" description="Low complexity" evidence="1">
    <location>
        <begin position="332"/>
        <end position="341"/>
    </location>
</feature>
<proteinExistence type="predicted"/>
<organism evidence="2 3">
    <name type="scientific">Pristionchus mayeri</name>
    <dbReference type="NCBI Taxonomy" id="1317129"/>
    <lineage>
        <taxon>Eukaryota</taxon>
        <taxon>Metazoa</taxon>
        <taxon>Ecdysozoa</taxon>
        <taxon>Nematoda</taxon>
        <taxon>Chromadorea</taxon>
        <taxon>Rhabditida</taxon>
        <taxon>Rhabditina</taxon>
        <taxon>Diplogasteromorpha</taxon>
        <taxon>Diplogasteroidea</taxon>
        <taxon>Neodiplogasteridae</taxon>
        <taxon>Pristionchus</taxon>
    </lineage>
</organism>
<evidence type="ECO:0000313" key="3">
    <source>
        <dbReference type="Proteomes" id="UP001328107"/>
    </source>
</evidence>
<evidence type="ECO:0000256" key="1">
    <source>
        <dbReference type="SAM" id="MobiDB-lite"/>
    </source>
</evidence>